<accession>A0A8T3BZ96</accession>
<evidence type="ECO:0000313" key="3">
    <source>
        <dbReference type="Proteomes" id="UP000829196"/>
    </source>
</evidence>
<comment type="caution">
    <text evidence="2">The sequence shown here is derived from an EMBL/GenBank/DDBJ whole genome shotgun (WGS) entry which is preliminary data.</text>
</comment>
<dbReference type="Proteomes" id="UP000829196">
    <property type="component" value="Unassembled WGS sequence"/>
</dbReference>
<keyword evidence="3" id="KW-1185">Reference proteome</keyword>
<keyword evidence="1" id="KW-0472">Membrane</keyword>
<sequence length="188" mass="21772">MDRRRRKIISKLLGFKETKELYYLGNKITLKRRKASDFLGILEKVDLKLDVWGKKFLSTAGRITLIYSALQSITVFYTAMSLVPVSVLKKIDRMSREFIWNKNNGDSGLHFVSWRELCKPKDQGGFGIQYAAASIELLRAKVAWNFLNKQNPIFRKSISAKYVINVWEKEVKPNSSLAWKLLKVVLKL</sequence>
<organism evidence="2 3">
    <name type="scientific">Dendrobium nobile</name>
    <name type="common">Orchid</name>
    <dbReference type="NCBI Taxonomy" id="94219"/>
    <lineage>
        <taxon>Eukaryota</taxon>
        <taxon>Viridiplantae</taxon>
        <taxon>Streptophyta</taxon>
        <taxon>Embryophyta</taxon>
        <taxon>Tracheophyta</taxon>
        <taxon>Spermatophyta</taxon>
        <taxon>Magnoliopsida</taxon>
        <taxon>Liliopsida</taxon>
        <taxon>Asparagales</taxon>
        <taxon>Orchidaceae</taxon>
        <taxon>Epidendroideae</taxon>
        <taxon>Malaxideae</taxon>
        <taxon>Dendrobiinae</taxon>
        <taxon>Dendrobium</taxon>
    </lineage>
</organism>
<protein>
    <submittedName>
        <fullName evidence="2">Uncharacterized protein</fullName>
    </submittedName>
</protein>
<reference evidence="2" key="1">
    <citation type="journal article" date="2022" name="Front. Genet.">
        <title>Chromosome-Scale Assembly of the Dendrobium nobile Genome Provides Insights Into the Molecular Mechanism of the Biosynthesis of the Medicinal Active Ingredient of Dendrobium.</title>
        <authorList>
            <person name="Xu Q."/>
            <person name="Niu S.-C."/>
            <person name="Li K.-L."/>
            <person name="Zheng P.-J."/>
            <person name="Zhang X.-J."/>
            <person name="Jia Y."/>
            <person name="Liu Y."/>
            <person name="Niu Y.-X."/>
            <person name="Yu L.-H."/>
            <person name="Chen D.-F."/>
            <person name="Zhang G.-Q."/>
        </authorList>
    </citation>
    <scope>NUCLEOTIDE SEQUENCE</scope>
    <source>
        <tissue evidence="2">Leaf</tissue>
    </source>
</reference>
<evidence type="ECO:0000256" key="1">
    <source>
        <dbReference type="SAM" id="Phobius"/>
    </source>
</evidence>
<dbReference type="OrthoDB" id="691901at2759"/>
<name>A0A8T3BZ96_DENNO</name>
<feature type="transmembrane region" description="Helical" evidence="1">
    <location>
        <begin position="64"/>
        <end position="87"/>
    </location>
</feature>
<dbReference type="PANTHER" id="PTHR33116:SF78">
    <property type="entry name" value="OS12G0587133 PROTEIN"/>
    <property type="match status" value="1"/>
</dbReference>
<dbReference type="EMBL" id="JAGYWB010000004">
    <property type="protein sequence ID" value="KAI0524636.1"/>
    <property type="molecule type" value="Genomic_DNA"/>
</dbReference>
<keyword evidence="1" id="KW-0812">Transmembrane</keyword>
<dbReference type="AlphaFoldDB" id="A0A8T3BZ96"/>
<evidence type="ECO:0000313" key="2">
    <source>
        <dbReference type="EMBL" id="KAI0524636.1"/>
    </source>
</evidence>
<proteinExistence type="predicted"/>
<gene>
    <name evidence="2" type="ORF">KFK09_004013</name>
</gene>
<dbReference type="PANTHER" id="PTHR33116">
    <property type="entry name" value="REVERSE TRANSCRIPTASE ZINC-BINDING DOMAIN-CONTAINING PROTEIN-RELATED-RELATED"/>
    <property type="match status" value="1"/>
</dbReference>
<keyword evidence="1" id="KW-1133">Transmembrane helix</keyword>